<dbReference type="InterPro" id="IPR009563">
    <property type="entry name" value="SSSCA1"/>
</dbReference>
<dbReference type="Proteomes" id="UP000187283">
    <property type="component" value="Unassembled WGS sequence"/>
</dbReference>
<protein>
    <submittedName>
        <fullName evidence="2">Uncharacterized protein</fullName>
    </submittedName>
</protein>
<feature type="compositionally biased region" description="Basic and acidic residues" evidence="1">
    <location>
        <begin position="1"/>
        <end position="17"/>
    </location>
</feature>
<keyword evidence="3" id="KW-1185">Reference proteome</keyword>
<dbReference type="AlphaFoldDB" id="A0A1R1WYG8"/>
<evidence type="ECO:0000313" key="3">
    <source>
        <dbReference type="Proteomes" id="UP000187283"/>
    </source>
</evidence>
<feature type="compositionally biased region" description="Polar residues" evidence="1">
    <location>
        <begin position="34"/>
        <end position="78"/>
    </location>
</feature>
<dbReference type="OrthoDB" id="28939at2759"/>
<proteinExistence type="predicted"/>
<feature type="compositionally biased region" description="Polar residues" evidence="1">
    <location>
        <begin position="95"/>
        <end position="107"/>
    </location>
</feature>
<dbReference type="STRING" id="133412.A0A1R1WYG8"/>
<feature type="region of interest" description="Disordered" evidence="1">
    <location>
        <begin position="1"/>
        <end position="107"/>
    </location>
</feature>
<dbReference type="PANTHER" id="PTHR16537">
    <property type="entry name" value="SJOEGREN SYNDROME/SCLERODERMA AUTOANTIGEN 1"/>
    <property type="match status" value="1"/>
</dbReference>
<evidence type="ECO:0000256" key="1">
    <source>
        <dbReference type="SAM" id="MobiDB-lite"/>
    </source>
</evidence>
<comment type="caution">
    <text evidence="2">The sequence shown here is derived from an EMBL/GenBank/DDBJ whole genome shotgun (WGS) entry which is preliminary data.</text>
</comment>
<sequence length="381" mass="41250">MESPNNKEKICVKHKSQETITQNSPNSSSALSSIENKTNSAHQSQSTQPNSSAQNDHSKTNLIAQPKQTTSDSASNLDVKSASKELTPASKEPEPTQSQALSSKNVATSSKDIALENIKTKRPSSQSELAGEKIGSYLLNGWTLLDRICTNESCIGVPLVRNSEMIEKCALCETSYITEKNLLKKLKTIPKNLSAQAQQVPLNSPYAQLSAASNNSKITGASLNFTPQVTNNPALSNLLRNHESLFDTSGTHTAALNAPTIEKIPRNIIPNPNLAAATNKNSVLNNSQILKNIISVPESRPEQLLRNENNTYNSNQIDSFNKVSGQSRSRDSLRIAANDILTQKMHELLLALKSTSNISTVTEILSAIEKCADAMNACSKI</sequence>
<dbReference type="Pfam" id="PF06677">
    <property type="entry name" value="Auto_anti-p27"/>
    <property type="match status" value="1"/>
</dbReference>
<accession>A0A1R1WYG8</accession>
<gene>
    <name evidence="2" type="ORF">AYI70_g12196</name>
</gene>
<dbReference type="PANTHER" id="PTHR16537:SF1">
    <property type="entry name" value="PROTEIN ZNRD2"/>
    <property type="match status" value="1"/>
</dbReference>
<name>A0A1R1WYG8_9FUNG</name>
<dbReference type="EMBL" id="LSSN01006049">
    <property type="protein sequence ID" value="OMJ07420.1"/>
    <property type="molecule type" value="Genomic_DNA"/>
</dbReference>
<organism evidence="2 3">
    <name type="scientific">Smittium culicis</name>
    <dbReference type="NCBI Taxonomy" id="133412"/>
    <lineage>
        <taxon>Eukaryota</taxon>
        <taxon>Fungi</taxon>
        <taxon>Fungi incertae sedis</taxon>
        <taxon>Zoopagomycota</taxon>
        <taxon>Kickxellomycotina</taxon>
        <taxon>Harpellomycetes</taxon>
        <taxon>Harpellales</taxon>
        <taxon>Legeriomycetaceae</taxon>
        <taxon>Smittium</taxon>
    </lineage>
</organism>
<evidence type="ECO:0000313" key="2">
    <source>
        <dbReference type="EMBL" id="OMJ07420.1"/>
    </source>
</evidence>
<feature type="compositionally biased region" description="Low complexity" evidence="1">
    <location>
        <begin position="24"/>
        <end position="33"/>
    </location>
</feature>
<reference evidence="2 3" key="1">
    <citation type="submission" date="2017-01" db="EMBL/GenBank/DDBJ databases">
        <authorList>
            <person name="Mah S.A."/>
            <person name="Swanson W.J."/>
            <person name="Moy G.W."/>
            <person name="Vacquier V.D."/>
        </authorList>
    </citation>
    <scope>NUCLEOTIDE SEQUENCE [LARGE SCALE GENOMIC DNA]</scope>
    <source>
        <strain evidence="2 3">GSMNP</strain>
    </source>
</reference>
<dbReference type="InterPro" id="IPR051888">
    <property type="entry name" value="UPF0148_domain"/>
</dbReference>